<protein>
    <submittedName>
        <fullName evidence="1">Uncharacterized protein</fullName>
    </submittedName>
</protein>
<accession>A0A6G1K0V4</accession>
<dbReference type="Proteomes" id="UP000799428">
    <property type="component" value="Unassembled WGS sequence"/>
</dbReference>
<dbReference type="EMBL" id="MU005776">
    <property type="protein sequence ID" value="KAF2706155.1"/>
    <property type="molecule type" value="Genomic_DNA"/>
</dbReference>
<dbReference type="OrthoDB" id="10580786at2759"/>
<reference evidence="1" key="1">
    <citation type="journal article" date="2020" name="Stud. Mycol.">
        <title>101 Dothideomycetes genomes: a test case for predicting lifestyles and emergence of pathogens.</title>
        <authorList>
            <person name="Haridas S."/>
            <person name="Albert R."/>
            <person name="Binder M."/>
            <person name="Bloem J."/>
            <person name="Labutti K."/>
            <person name="Salamov A."/>
            <person name="Andreopoulos B."/>
            <person name="Baker S."/>
            <person name="Barry K."/>
            <person name="Bills G."/>
            <person name="Bluhm B."/>
            <person name="Cannon C."/>
            <person name="Castanera R."/>
            <person name="Culley D."/>
            <person name="Daum C."/>
            <person name="Ezra D."/>
            <person name="Gonzalez J."/>
            <person name="Henrissat B."/>
            <person name="Kuo A."/>
            <person name="Liang C."/>
            <person name="Lipzen A."/>
            <person name="Lutzoni F."/>
            <person name="Magnuson J."/>
            <person name="Mondo S."/>
            <person name="Nolan M."/>
            <person name="Ohm R."/>
            <person name="Pangilinan J."/>
            <person name="Park H.-J."/>
            <person name="Ramirez L."/>
            <person name="Alfaro M."/>
            <person name="Sun H."/>
            <person name="Tritt A."/>
            <person name="Yoshinaga Y."/>
            <person name="Zwiers L.-H."/>
            <person name="Turgeon B."/>
            <person name="Goodwin S."/>
            <person name="Spatafora J."/>
            <person name="Crous P."/>
            <person name="Grigoriev I."/>
        </authorList>
    </citation>
    <scope>NUCLEOTIDE SEQUENCE</scope>
    <source>
        <strain evidence="1">CBS 279.74</strain>
    </source>
</reference>
<evidence type="ECO:0000313" key="2">
    <source>
        <dbReference type="Proteomes" id="UP000799428"/>
    </source>
</evidence>
<sequence>MSTTTAMETRPIAHPDWHEFERLLKTLVKLARETYTPTTFLRRPTTGYNYLVLTPKIAAFFRKNDVFDFLADGTYGYCLEMESLAQLIELSFRWIGVEHQDLELPKVRMGKEEEMALRKGVWKEVDGLIRRGEEIGFRRGRWSVGVVNAPKGGDEKSANSDASPSE</sequence>
<organism evidence="1 2">
    <name type="scientific">Pleomassaria siparia CBS 279.74</name>
    <dbReference type="NCBI Taxonomy" id="1314801"/>
    <lineage>
        <taxon>Eukaryota</taxon>
        <taxon>Fungi</taxon>
        <taxon>Dikarya</taxon>
        <taxon>Ascomycota</taxon>
        <taxon>Pezizomycotina</taxon>
        <taxon>Dothideomycetes</taxon>
        <taxon>Pleosporomycetidae</taxon>
        <taxon>Pleosporales</taxon>
        <taxon>Pleomassariaceae</taxon>
        <taxon>Pleomassaria</taxon>
    </lineage>
</organism>
<dbReference type="AlphaFoldDB" id="A0A6G1K0V4"/>
<proteinExistence type="predicted"/>
<evidence type="ECO:0000313" key="1">
    <source>
        <dbReference type="EMBL" id="KAF2706155.1"/>
    </source>
</evidence>
<keyword evidence="2" id="KW-1185">Reference proteome</keyword>
<gene>
    <name evidence="1" type="ORF">K504DRAFT_505115</name>
</gene>
<name>A0A6G1K0V4_9PLEO</name>